<comment type="caution">
    <text evidence="7">The sequence shown here is derived from an EMBL/GenBank/DDBJ whole genome shotgun (WGS) entry which is preliminary data.</text>
</comment>
<evidence type="ECO:0000256" key="2">
    <source>
        <dbReference type="ARBA" id="ARBA00022723"/>
    </source>
</evidence>
<evidence type="ECO:0000256" key="1">
    <source>
        <dbReference type="ARBA" id="ARBA00022714"/>
    </source>
</evidence>
<evidence type="ECO:0000259" key="6">
    <source>
        <dbReference type="PROSITE" id="PS51085"/>
    </source>
</evidence>
<sequence>MQRLLPALGRSLAFFKSGNIAPVVGAAAARDTTWYFNGVLRGRRWNATSAAPSLASRVAGKNEFKVKFIREGKTYDAYGKAGDTLLDVIINNDLDFDGFGACEGTLACSTCHVIVPQAEFDRLPNKPCDEELDMLDLAYDLTKTSRLGCQIEISADLDGIEVTIPATRHDARG</sequence>
<evidence type="ECO:0000313" key="8">
    <source>
        <dbReference type="Proteomes" id="UP000192578"/>
    </source>
</evidence>
<keyword evidence="8" id="KW-1185">Reference proteome</keyword>
<dbReference type="EMBL" id="MTYJ01000018">
    <property type="protein sequence ID" value="OQV22335.1"/>
    <property type="molecule type" value="Genomic_DNA"/>
</dbReference>
<evidence type="ECO:0000256" key="4">
    <source>
        <dbReference type="ARBA" id="ARBA00023014"/>
    </source>
</evidence>
<dbReference type="InterPro" id="IPR018298">
    <property type="entry name" value="Adrenodoxin_Fe-S_BS"/>
</dbReference>
<dbReference type="PRINTS" id="PR00355">
    <property type="entry name" value="ADRENODOXIN"/>
</dbReference>
<gene>
    <name evidence="7" type="ORF">BV898_03833</name>
</gene>
<dbReference type="InterPro" id="IPR001055">
    <property type="entry name" value="Adrenodoxin-like"/>
</dbReference>
<dbReference type="InterPro" id="IPR001041">
    <property type="entry name" value="2Fe-2S_ferredoxin-type"/>
</dbReference>
<dbReference type="GO" id="GO:0009055">
    <property type="term" value="F:electron transfer activity"/>
    <property type="evidence" value="ECO:0007669"/>
    <property type="project" value="TreeGrafter"/>
</dbReference>
<dbReference type="InterPro" id="IPR036010">
    <property type="entry name" value="2Fe-2S_ferredoxin-like_sf"/>
</dbReference>
<dbReference type="OrthoDB" id="268593at2759"/>
<dbReference type="SUPFAM" id="SSF54292">
    <property type="entry name" value="2Fe-2S ferredoxin-like"/>
    <property type="match status" value="1"/>
</dbReference>
<dbReference type="Proteomes" id="UP000192578">
    <property type="component" value="Unassembled WGS sequence"/>
</dbReference>
<evidence type="ECO:0000313" key="7">
    <source>
        <dbReference type="EMBL" id="OQV22335.1"/>
    </source>
</evidence>
<keyword evidence="2" id="KW-0479">Metal-binding</keyword>
<reference evidence="8" key="1">
    <citation type="submission" date="2017-01" db="EMBL/GenBank/DDBJ databases">
        <title>Comparative genomics of anhydrobiosis in the tardigrade Hypsibius dujardini.</title>
        <authorList>
            <person name="Yoshida Y."/>
            <person name="Koutsovoulos G."/>
            <person name="Laetsch D."/>
            <person name="Stevens L."/>
            <person name="Kumar S."/>
            <person name="Horikawa D."/>
            <person name="Ishino K."/>
            <person name="Komine S."/>
            <person name="Tomita M."/>
            <person name="Blaxter M."/>
            <person name="Arakawa K."/>
        </authorList>
    </citation>
    <scope>NUCLEOTIDE SEQUENCE [LARGE SCALE GENOMIC DNA]</scope>
    <source>
        <strain evidence="8">Z151</strain>
    </source>
</reference>
<dbReference type="InterPro" id="IPR012675">
    <property type="entry name" value="Beta-grasp_dom_sf"/>
</dbReference>
<dbReference type="CDD" id="cd00207">
    <property type="entry name" value="fer2"/>
    <property type="match status" value="1"/>
</dbReference>
<organism evidence="7 8">
    <name type="scientific">Hypsibius exemplaris</name>
    <name type="common">Freshwater tardigrade</name>
    <dbReference type="NCBI Taxonomy" id="2072580"/>
    <lineage>
        <taxon>Eukaryota</taxon>
        <taxon>Metazoa</taxon>
        <taxon>Ecdysozoa</taxon>
        <taxon>Tardigrada</taxon>
        <taxon>Eutardigrada</taxon>
        <taxon>Parachela</taxon>
        <taxon>Hypsibioidea</taxon>
        <taxon>Hypsibiidae</taxon>
        <taxon>Hypsibius</taxon>
    </lineage>
</organism>
<evidence type="ECO:0000256" key="5">
    <source>
        <dbReference type="ARBA" id="ARBA00034078"/>
    </source>
</evidence>
<keyword evidence="1" id="KW-0001">2Fe-2S</keyword>
<dbReference type="GO" id="GO:0005739">
    <property type="term" value="C:mitochondrion"/>
    <property type="evidence" value="ECO:0007669"/>
    <property type="project" value="TreeGrafter"/>
</dbReference>
<dbReference type="GO" id="GO:0140647">
    <property type="term" value="P:P450-containing electron transport chain"/>
    <property type="evidence" value="ECO:0007669"/>
    <property type="project" value="InterPro"/>
</dbReference>
<feature type="domain" description="2Fe-2S ferredoxin-type" evidence="6">
    <location>
        <begin position="64"/>
        <end position="168"/>
    </location>
</feature>
<dbReference type="GO" id="GO:0046872">
    <property type="term" value="F:metal ion binding"/>
    <property type="evidence" value="ECO:0007669"/>
    <property type="project" value="UniProtKB-KW"/>
</dbReference>
<dbReference type="PROSITE" id="PS51085">
    <property type="entry name" value="2FE2S_FER_2"/>
    <property type="match status" value="1"/>
</dbReference>
<dbReference type="Pfam" id="PF00111">
    <property type="entry name" value="Fer2"/>
    <property type="match status" value="1"/>
</dbReference>
<dbReference type="PANTHER" id="PTHR23426">
    <property type="entry name" value="FERREDOXIN/ADRENODOXIN"/>
    <property type="match status" value="1"/>
</dbReference>
<dbReference type="PANTHER" id="PTHR23426:SF76">
    <property type="entry name" value="ADRENODOXIN-LIKE PROTEIN 2, MITOCHONDRIAL"/>
    <property type="match status" value="1"/>
</dbReference>
<name>A0A1W0X495_HYPEX</name>
<protein>
    <submittedName>
        <fullName evidence="7">Adrenodoxin, mitochondrial</fullName>
    </submittedName>
</protein>
<proteinExistence type="predicted"/>
<keyword evidence="4" id="KW-0411">Iron-sulfur</keyword>
<dbReference type="PROSITE" id="PS00814">
    <property type="entry name" value="ADX"/>
    <property type="match status" value="1"/>
</dbReference>
<dbReference type="Gene3D" id="3.10.20.30">
    <property type="match status" value="1"/>
</dbReference>
<comment type="cofactor">
    <cofactor evidence="5">
        <name>[2Fe-2S] cluster</name>
        <dbReference type="ChEBI" id="CHEBI:190135"/>
    </cofactor>
</comment>
<dbReference type="AlphaFoldDB" id="A0A1W0X495"/>
<accession>A0A1W0X495</accession>
<evidence type="ECO:0000256" key="3">
    <source>
        <dbReference type="ARBA" id="ARBA00023004"/>
    </source>
</evidence>
<keyword evidence="3" id="KW-0408">Iron</keyword>
<dbReference type="GO" id="GO:0051537">
    <property type="term" value="F:2 iron, 2 sulfur cluster binding"/>
    <property type="evidence" value="ECO:0007669"/>
    <property type="project" value="UniProtKB-KW"/>
</dbReference>